<proteinExistence type="predicted"/>
<dbReference type="PROSITE" id="PS51819">
    <property type="entry name" value="VOC"/>
    <property type="match status" value="1"/>
</dbReference>
<keyword evidence="3" id="KW-1185">Reference proteome</keyword>
<dbReference type="PANTHER" id="PTHR39175:SF1">
    <property type="entry name" value="FAMILY PROTEIN, PUTATIVE (AFU_ORTHOLOGUE AFUA_3G15060)-RELATED"/>
    <property type="match status" value="1"/>
</dbReference>
<dbReference type="RefSeq" id="WP_061805036.1">
    <property type="nucleotide sequence ID" value="NZ_FOXX01000003.1"/>
</dbReference>
<sequence>MLFSFSRIDHVQLTGPKGCEEKARRFYNGVLGLKEISKPPSVKSSGGCWFVIGTQEIHIGIEDPFTPPVKAHPAFVIQNIEELRNHLKALEIEIQEDRPIEGRTRFFVRDPFGNRLEFLEYE</sequence>
<evidence type="ECO:0000313" key="3">
    <source>
        <dbReference type="Proteomes" id="UP000182762"/>
    </source>
</evidence>
<dbReference type="InterPro" id="IPR029068">
    <property type="entry name" value="Glyas_Bleomycin-R_OHBP_Dase"/>
</dbReference>
<name>A0A1I5Z3I8_9BACI</name>
<dbReference type="EMBL" id="FOXX01000003">
    <property type="protein sequence ID" value="SFQ50687.1"/>
    <property type="molecule type" value="Genomic_DNA"/>
</dbReference>
<organism evidence="2 3">
    <name type="scientific">Priestia endophytica DSM 13796</name>
    <dbReference type="NCBI Taxonomy" id="1121089"/>
    <lineage>
        <taxon>Bacteria</taxon>
        <taxon>Bacillati</taxon>
        <taxon>Bacillota</taxon>
        <taxon>Bacilli</taxon>
        <taxon>Bacillales</taxon>
        <taxon>Bacillaceae</taxon>
        <taxon>Priestia</taxon>
    </lineage>
</organism>
<feature type="domain" description="VOC" evidence="1">
    <location>
        <begin position="7"/>
        <end position="121"/>
    </location>
</feature>
<dbReference type="Proteomes" id="UP000182762">
    <property type="component" value="Unassembled WGS sequence"/>
</dbReference>
<dbReference type="Gene3D" id="3.10.180.10">
    <property type="entry name" value="2,3-Dihydroxybiphenyl 1,2-Dioxygenase, domain 1"/>
    <property type="match status" value="1"/>
</dbReference>
<dbReference type="Pfam" id="PF00903">
    <property type="entry name" value="Glyoxalase"/>
    <property type="match status" value="1"/>
</dbReference>
<reference evidence="2 3" key="1">
    <citation type="submission" date="2016-10" db="EMBL/GenBank/DDBJ databases">
        <authorList>
            <person name="Varghese N."/>
            <person name="Submissions S."/>
        </authorList>
    </citation>
    <scope>NUCLEOTIDE SEQUENCE [LARGE SCALE GENOMIC DNA]</scope>
    <source>
        <strain evidence="2 3">DSM 13796</strain>
    </source>
</reference>
<dbReference type="GeneID" id="93710458"/>
<accession>A0A1I5Z3I8</accession>
<dbReference type="InterPro" id="IPR037523">
    <property type="entry name" value="VOC_core"/>
</dbReference>
<comment type="caution">
    <text evidence="2">The sequence shown here is derived from an EMBL/GenBank/DDBJ whole genome shotgun (WGS) entry which is preliminary data.</text>
</comment>
<dbReference type="SUPFAM" id="SSF54593">
    <property type="entry name" value="Glyoxalase/Bleomycin resistance protein/Dihydroxybiphenyl dioxygenase"/>
    <property type="match status" value="1"/>
</dbReference>
<dbReference type="PANTHER" id="PTHR39175">
    <property type="entry name" value="FAMILY PROTEIN, PUTATIVE (AFU_ORTHOLOGUE AFUA_3G15060)-RELATED"/>
    <property type="match status" value="1"/>
</dbReference>
<evidence type="ECO:0000313" key="2">
    <source>
        <dbReference type="EMBL" id="SFQ50687.1"/>
    </source>
</evidence>
<evidence type="ECO:0000259" key="1">
    <source>
        <dbReference type="PROSITE" id="PS51819"/>
    </source>
</evidence>
<dbReference type="InterPro" id="IPR004360">
    <property type="entry name" value="Glyas_Fos-R_dOase_dom"/>
</dbReference>
<protein>
    <submittedName>
        <fullName evidence="2">Catechol 2,3-dioxygenase</fullName>
    </submittedName>
</protein>
<gene>
    <name evidence="2" type="ORF">SAMN02745910_01766</name>
</gene>